<comment type="caution">
    <text evidence="1">The sequence shown here is derived from an EMBL/GenBank/DDBJ whole genome shotgun (WGS) entry which is preliminary data.</text>
</comment>
<dbReference type="Proteomes" id="UP001370100">
    <property type="component" value="Unassembled WGS sequence"/>
</dbReference>
<dbReference type="Pfam" id="PF19685">
    <property type="entry name" value="DUF6187"/>
    <property type="match status" value="1"/>
</dbReference>
<gene>
    <name evidence="1" type="ORF">WCD41_19295</name>
</gene>
<dbReference type="EMBL" id="JBBEGL010000005">
    <property type="protein sequence ID" value="MEJ2888613.1"/>
    <property type="molecule type" value="Genomic_DNA"/>
</dbReference>
<evidence type="ECO:0000313" key="1">
    <source>
        <dbReference type="EMBL" id="MEJ2888613.1"/>
    </source>
</evidence>
<name>A0ABU8N8J2_9PSEU</name>
<reference evidence="1 2" key="1">
    <citation type="submission" date="2024-03" db="EMBL/GenBank/DDBJ databases">
        <title>Actinomycetospora sp. OC33-EN06, a novel actinomycete isolated from wild orchid (Aerides multiflora).</title>
        <authorList>
            <person name="Suriyachadkun C."/>
        </authorList>
    </citation>
    <scope>NUCLEOTIDE SEQUENCE [LARGE SCALE GENOMIC DNA]</scope>
    <source>
        <strain evidence="1 2">OC33-EN06</strain>
    </source>
</reference>
<proteinExistence type="predicted"/>
<dbReference type="RefSeq" id="WP_337715340.1">
    <property type="nucleotide sequence ID" value="NZ_JBBEGL010000005.1"/>
</dbReference>
<dbReference type="InterPro" id="IPR046178">
    <property type="entry name" value="DUF6187"/>
</dbReference>
<evidence type="ECO:0000313" key="2">
    <source>
        <dbReference type="Proteomes" id="UP001370100"/>
    </source>
</evidence>
<protein>
    <submittedName>
        <fullName evidence="1">DUF6187 family protein</fullName>
    </submittedName>
</protein>
<organism evidence="1 2">
    <name type="scientific">Actinomycetospora aeridis</name>
    <dbReference type="NCBI Taxonomy" id="3129231"/>
    <lineage>
        <taxon>Bacteria</taxon>
        <taxon>Bacillati</taxon>
        <taxon>Actinomycetota</taxon>
        <taxon>Actinomycetes</taxon>
        <taxon>Pseudonocardiales</taxon>
        <taxon>Pseudonocardiaceae</taxon>
        <taxon>Actinomycetospora</taxon>
    </lineage>
</organism>
<sequence>MPDVARMSLPGEDAAPDEEAGVVVLGLDAEALLLGLGLAALRGDEGGDDDPALVATTVDLVRHGVPDAPGRDELLARGAACWSARRPDFAPATTAPAVGSVRAAWAALRDLPDATAPPAVRTYLVACWIRRADIDPLAARLDTRTI</sequence>
<accession>A0ABU8N8J2</accession>
<keyword evidence="2" id="KW-1185">Reference proteome</keyword>